<dbReference type="EMBL" id="WNWR01000159">
    <property type="protein sequence ID" value="KAE9989989.1"/>
    <property type="molecule type" value="Genomic_DNA"/>
</dbReference>
<evidence type="ECO:0000256" key="4">
    <source>
        <dbReference type="ARBA" id="ARBA00023128"/>
    </source>
</evidence>
<dbReference type="SUPFAM" id="SSF52490">
    <property type="entry name" value="Tubulin nucleotide-binding domain-like"/>
    <property type="match status" value="1"/>
</dbReference>
<evidence type="ECO:0000256" key="2">
    <source>
        <dbReference type="ARBA" id="ARBA00004173"/>
    </source>
</evidence>
<comment type="caution">
    <text evidence="7">The sequence shown here is derived from an EMBL/GenBank/DDBJ whole genome shotgun (WGS) entry which is preliminary data.</text>
</comment>
<name>A0A8H3UCG5_VENIN</name>
<dbReference type="InterPro" id="IPR049942">
    <property type="entry name" value="DML1/Misato"/>
</dbReference>
<evidence type="ECO:0000259" key="6">
    <source>
        <dbReference type="Pfam" id="PF14881"/>
    </source>
</evidence>
<gene>
    <name evidence="7" type="ORF">BLS_006574</name>
    <name evidence="8" type="ORF">EG327_002001</name>
</gene>
<evidence type="ECO:0000313" key="8">
    <source>
        <dbReference type="EMBL" id="KAE9989989.1"/>
    </source>
</evidence>
<reference evidence="7 9" key="1">
    <citation type="submission" date="2019-11" db="EMBL/GenBank/DDBJ databases">
        <title>Venturia inaequalis Genome Resource.</title>
        <authorList>
            <person name="Lichtner F.J."/>
        </authorList>
    </citation>
    <scope>NUCLEOTIDE SEQUENCE [LARGE SCALE GENOMIC DNA]</scope>
    <source>
        <strain evidence="7">Bline_iso_100314</strain>
        <strain evidence="8 10">DMI_063113</strain>
    </source>
</reference>
<dbReference type="EMBL" id="WNWQ01000488">
    <property type="protein sequence ID" value="KAE9967095.1"/>
    <property type="molecule type" value="Genomic_DNA"/>
</dbReference>
<dbReference type="InterPro" id="IPR029209">
    <property type="entry name" value="DML1/Misato_tubulin"/>
</dbReference>
<comment type="subcellular location">
    <subcellularLocation>
        <location evidence="2">Mitochondrion</location>
    </subcellularLocation>
</comment>
<dbReference type="Pfam" id="PF14881">
    <property type="entry name" value="Tubulin_3"/>
    <property type="match status" value="1"/>
</dbReference>
<dbReference type="Proteomes" id="UP000490939">
    <property type="component" value="Unassembled WGS sequence"/>
</dbReference>
<dbReference type="Gene3D" id="3.40.50.1440">
    <property type="entry name" value="Tubulin/FtsZ, GTPase domain"/>
    <property type="match status" value="1"/>
</dbReference>
<protein>
    <recommendedName>
        <fullName evidence="11">Tubulin nucleotide-binding domain-like protein</fullName>
    </recommendedName>
</protein>
<dbReference type="GO" id="GO:0005739">
    <property type="term" value="C:mitochondrion"/>
    <property type="evidence" value="ECO:0007669"/>
    <property type="project" value="UniProtKB-SubCell"/>
</dbReference>
<evidence type="ECO:0000313" key="9">
    <source>
        <dbReference type="Proteomes" id="UP000433883"/>
    </source>
</evidence>
<sequence length="525" mass="58580">MHEIVTLQFGNQSNYLGTHFWNEQESYFTYSGDEESLVDHDIHFRPGVAADGTDTFTPRTVIYDLKDNFGTLRQTNALYEIQQDSAAQSGIWNAAPITLAPIAPIPQHEYQLSLDTGGTPPPLSSSSVRFWSDYNRVFYHPRSLVQLNVPTAHLAAPNPNQLSPFDRWDVGEDLFMSEDQEHELLDRDLRPFVEECDQMQGFQVITGADDAWAGFASKYLEGLRDEFGRKSVWVLGLEEARPAGREKRLQQIINTSRSFQTLASQASLYIPLSNIPSGISPSYLNLSSDSAWNTSALQAAAYESITLPSRLRSTNGPRGTMSDFEMQFTNEVNRNILEMEMTAKDPNTYTGPVTNGTTDHRMTNGIAEEDEAPKEPDTLDIRFSKSERGPNRQPHTFSRINVCRGTWSALPESSAQTIIQTYETPLLFNLPSSFPEIFKYPRHLPGEFGAGSELPVYTMQAPTNGLATQTALSSSTSVAHRIRGLAEIVGRVVGVEEREGLRSDLLRVGEEYVDGWDSGSDEDDD</sequence>
<proteinExistence type="inferred from homology"/>
<evidence type="ECO:0008006" key="11">
    <source>
        <dbReference type="Google" id="ProtNLM"/>
    </source>
</evidence>
<comment type="function">
    <text evidence="1">Involved in the partitioning of the mitochondrial organelle and mitochondrial DNA (mtDNA) inheritance.</text>
</comment>
<evidence type="ECO:0000313" key="7">
    <source>
        <dbReference type="EMBL" id="KAE9967095.1"/>
    </source>
</evidence>
<dbReference type="CDD" id="cd06060">
    <property type="entry name" value="misato"/>
    <property type="match status" value="1"/>
</dbReference>
<accession>A0A8H3UCG5</accession>
<keyword evidence="4" id="KW-0496">Mitochondrion</keyword>
<dbReference type="PANTHER" id="PTHR13391">
    <property type="entry name" value="MITOCHONDRIAL DISTRIBUTION REGULATOR MISATO"/>
    <property type="match status" value="1"/>
</dbReference>
<dbReference type="Pfam" id="PF10644">
    <property type="entry name" value="Misat_Tub_SegII"/>
    <property type="match status" value="1"/>
</dbReference>
<dbReference type="GO" id="GO:0007005">
    <property type="term" value="P:mitochondrion organization"/>
    <property type="evidence" value="ECO:0007669"/>
    <property type="project" value="InterPro"/>
</dbReference>
<comment type="similarity">
    <text evidence="3">Belongs to the misato family.</text>
</comment>
<feature type="domain" description="DML1/Misato tubulin" evidence="6">
    <location>
        <begin position="120"/>
        <end position="311"/>
    </location>
</feature>
<keyword evidence="10" id="KW-1185">Reference proteome</keyword>
<dbReference type="PANTHER" id="PTHR13391:SF0">
    <property type="entry name" value="PROTEIN MISATO HOMOLOG 1"/>
    <property type="match status" value="1"/>
</dbReference>
<dbReference type="AlphaFoldDB" id="A0A8H3UCG5"/>
<evidence type="ECO:0000256" key="1">
    <source>
        <dbReference type="ARBA" id="ARBA00003757"/>
    </source>
</evidence>
<dbReference type="InterPro" id="IPR036525">
    <property type="entry name" value="Tubulin/FtsZ_GTPase_sf"/>
</dbReference>
<dbReference type="InterPro" id="IPR019605">
    <property type="entry name" value="Misato_II_tubulin-like"/>
</dbReference>
<evidence type="ECO:0000256" key="3">
    <source>
        <dbReference type="ARBA" id="ARBA00008507"/>
    </source>
</evidence>
<evidence type="ECO:0000259" key="5">
    <source>
        <dbReference type="Pfam" id="PF10644"/>
    </source>
</evidence>
<evidence type="ECO:0000313" key="10">
    <source>
        <dbReference type="Proteomes" id="UP000490939"/>
    </source>
</evidence>
<feature type="domain" description="Misato Segment II tubulin-like" evidence="5">
    <location>
        <begin position="2"/>
        <end position="115"/>
    </location>
</feature>
<dbReference type="Proteomes" id="UP000433883">
    <property type="component" value="Unassembled WGS sequence"/>
</dbReference>
<organism evidence="7 9">
    <name type="scientific">Venturia inaequalis</name>
    <name type="common">Apple scab fungus</name>
    <dbReference type="NCBI Taxonomy" id="5025"/>
    <lineage>
        <taxon>Eukaryota</taxon>
        <taxon>Fungi</taxon>
        <taxon>Dikarya</taxon>
        <taxon>Ascomycota</taxon>
        <taxon>Pezizomycotina</taxon>
        <taxon>Dothideomycetes</taxon>
        <taxon>Pleosporomycetidae</taxon>
        <taxon>Venturiales</taxon>
        <taxon>Venturiaceae</taxon>
        <taxon>Venturia</taxon>
    </lineage>
</organism>